<dbReference type="EMBL" id="GGEC01005902">
    <property type="protein sequence ID" value="MBW86385.1"/>
    <property type="molecule type" value="Transcribed_RNA"/>
</dbReference>
<reference evidence="1" key="1">
    <citation type="submission" date="2018-02" db="EMBL/GenBank/DDBJ databases">
        <title>Rhizophora mucronata_Transcriptome.</title>
        <authorList>
            <person name="Meera S.P."/>
            <person name="Sreeshan A."/>
            <person name="Augustine A."/>
        </authorList>
    </citation>
    <scope>NUCLEOTIDE SEQUENCE</scope>
    <source>
        <tissue evidence="1">Leaf</tissue>
    </source>
</reference>
<evidence type="ECO:0000313" key="1">
    <source>
        <dbReference type="EMBL" id="MBW86385.1"/>
    </source>
</evidence>
<dbReference type="AlphaFoldDB" id="A0A2P2IYU3"/>
<sequence length="51" mass="5884">MKLLVCQLMIPTGLLRSENFSYMSSRGIETNEVPIQLFLWALLIRIGDCIR</sequence>
<protein>
    <submittedName>
        <fullName evidence="1">Uncharacterized protein</fullName>
    </submittedName>
</protein>
<organism evidence="1">
    <name type="scientific">Rhizophora mucronata</name>
    <name type="common">Asiatic mangrove</name>
    <dbReference type="NCBI Taxonomy" id="61149"/>
    <lineage>
        <taxon>Eukaryota</taxon>
        <taxon>Viridiplantae</taxon>
        <taxon>Streptophyta</taxon>
        <taxon>Embryophyta</taxon>
        <taxon>Tracheophyta</taxon>
        <taxon>Spermatophyta</taxon>
        <taxon>Magnoliopsida</taxon>
        <taxon>eudicotyledons</taxon>
        <taxon>Gunneridae</taxon>
        <taxon>Pentapetalae</taxon>
        <taxon>rosids</taxon>
        <taxon>fabids</taxon>
        <taxon>Malpighiales</taxon>
        <taxon>Rhizophoraceae</taxon>
        <taxon>Rhizophora</taxon>
    </lineage>
</organism>
<name>A0A2P2IYU3_RHIMU</name>
<proteinExistence type="predicted"/>
<accession>A0A2P2IYU3</accession>